<evidence type="ECO:0000256" key="5">
    <source>
        <dbReference type="RuleBase" id="RU003707"/>
    </source>
</evidence>
<keyword evidence="7" id="KW-1185">Reference proteome</keyword>
<evidence type="ECO:0000256" key="1">
    <source>
        <dbReference type="ARBA" id="ARBA00002994"/>
    </source>
</evidence>
<dbReference type="AlphaFoldDB" id="A0A544W6S7"/>
<comment type="catalytic activity">
    <reaction evidence="3">
        <text>a (3S)-3-hydroxyacyl-CoA = a (2E)-enoyl-CoA + H2O</text>
        <dbReference type="Rhea" id="RHEA:16105"/>
        <dbReference type="ChEBI" id="CHEBI:15377"/>
        <dbReference type="ChEBI" id="CHEBI:57318"/>
        <dbReference type="ChEBI" id="CHEBI:58856"/>
        <dbReference type="EC" id="4.2.1.17"/>
    </reaction>
</comment>
<dbReference type="GO" id="GO:0006631">
    <property type="term" value="P:fatty acid metabolic process"/>
    <property type="evidence" value="ECO:0007669"/>
    <property type="project" value="UniProtKB-KW"/>
</dbReference>
<comment type="caution">
    <text evidence="6">The sequence shown here is derived from an EMBL/GenBank/DDBJ whole genome shotgun (WGS) entry which is preliminary data.</text>
</comment>
<evidence type="ECO:0000256" key="2">
    <source>
        <dbReference type="ARBA" id="ARBA00022832"/>
    </source>
</evidence>
<dbReference type="PANTHER" id="PTHR43459">
    <property type="entry name" value="ENOYL-COA HYDRATASE"/>
    <property type="match status" value="1"/>
</dbReference>
<dbReference type="InterPro" id="IPR018376">
    <property type="entry name" value="Enoyl-CoA_hyd/isom_CS"/>
</dbReference>
<dbReference type="PANTHER" id="PTHR43459:SF1">
    <property type="entry name" value="EG:BACN32G11.4 PROTEIN"/>
    <property type="match status" value="1"/>
</dbReference>
<dbReference type="PROSITE" id="PS00166">
    <property type="entry name" value="ENOYL_COA_HYDRATASE"/>
    <property type="match status" value="1"/>
</dbReference>
<accession>A0A544W6S7</accession>
<evidence type="ECO:0000256" key="4">
    <source>
        <dbReference type="ARBA" id="ARBA00023717"/>
    </source>
</evidence>
<dbReference type="Gene3D" id="3.90.226.10">
    <property type="entry name" value="2-enoyl-CoA Hydratase, Chain A, domain 1"/>
    <property type="match status" value="1"/>
</dbReference>
<dbReference type="EMBL" id="VIFX01000004">
    <property type="protein sequence ID" value="TQR87953.1"/>
    <property type="molecule type" value="Genomic_DNA"/>
</dbReference>
<proteinExistence type="inferred from homology"/>
<comment type="similarity">
    <text evidence="5">Belongs to the enoyl-CoA hydratase/isomerase family.</text>
</comment>
<organism evidence="6 7">
    <name type="scientific">Mycolicibacterium hodleri</name>
    <dbReference type="NCBI Taxonomy" id="49897"/>
    <lineage>
        <taxon>Bacteria</taxon>
        <taxon>Bacillati</taxon>
        <taxon>Actinomycetota</taxon>
        <taxon>Actinomycetes</taxon>
        <taxon>Mycobacteriales</taxon>
        <taxon>Mycobacteriaceae</taxon>
        <taxon>Mycolicibacterium</taxon>
    </lineage>
</organism>
<dbReference type="SUPFAM" id="SSF52096">
    <property type="entry name" value="ClpP/crotonase"/>
    <property type="match status" value="1"/>
</dbReference>
<sequence>MAFLDDFRPSHLRVTAHSPTLWEVTFDSPPVNVIGPDMMRDLKDLLTELESNSTVNVVVFDSADPDFFLAHYDLGSDPAIAEALPSPTGYAAWVDITVRISKLSAVTISAIRGIARGAGSEFALATDIRFVSREKAVLGQMEVGFGAVPGGGAAGRLPALVGRGRAFEILLGGEDFDGDTAERYGYVNRAVPDAEFVEFVHAYATRVSRWDHRALGEIKAFVNKYTRLPDAEYPLHSDAFWGAAGRDGFQSVAAALFAGGLQQRTPIEYNLGTDIVDITQTARSAT</sequence>
<evidence type="ECO:0000256" key="3">
    <source>
        <dbReference type="ARBA" id="ARBA00023709"/>
    </source>
</evidence>
<keyword evidence="2" id="KW-0443">Lipid metabolism</keyword>
<gene>
    <name evidence="6" type="ORF">D8S82_04955</name>
</gene>
<comment type="function">
    <text evidence="1">Could possibly oxidize fatty acids using specific components.</text>
</comment>
<dbReference type="Proteomes" id="UP000315759">
    <property type="component" value="Unassembled WGS sequence"/>
</dbReference>
<dbReference type="CDD" id="cd06558">
    <property type="entry name" value="crotonase-like"/>
    <property type="match status" value="1"/>
</dbReference>
<dbReference type="InterPro" id="IPR001753">
    <property type="entry name" value="Enoyl-CoA_hydra/iso"/>
</dbReference>
<name>A0A544W6S7_9MYCO</name>
<dbReference type="GO" id="GO:0016853">
    <property type="term" value="F:isomerase activity"/>
    <property type="evidence" value="ECO:0007669"/>
    <property type="project" value="UniProtKB-KW"/>
</dbReference>
<dbReference type="GO" id="GO:0004300">
    <property type="term" value="F:enoyl-CoA hydratase activity"/>
    <property type="evidence" value="ECO:0007669"/>
    <property type="project" value="UniProtKB-EC"/>
</dbReference>
<dbReference type="RefSeq" id="WP_142550985.1">
    <property type="nucleotide sequence ID" value="NZ_VIFX01000004.1"/>
</dbReference>
<protein>
    <submittedName>
        <fullName evidence="6">Enoyl-CoA hydratase/isomerase family protein</fullName>
    </submittedName>
</protein>
<keyword evidence="6" id="KW-0413">Isomerase</keyword>
<keyword evidence="2" id="KW-0276">Fatty acid metabolism</keyword>
<reference evidence="6 7" key="1">
    <citation type="submission" date="2018-10" db="EMBL/GenBank/DDBJ databases">
        <title>Draft genome of Mycobacterium hodleri strain B.</title>
        <authorList>
            <person name="Amande T.J."/>
            <person name="Mcgenity T.J."/>
        </authorList>
    </citation>
    <scope>NUCLEOTIDE SEQUENCE [LARGE SCALE GENOMIC DNA]</scope>
    <source>
        <strain evidence="6 7">B</strain>
    </source>
</reference>
<dbReference type="InterPro" id="IPR029045">
    <property type="entry name" value="ClpP/crotonase-like_dom_sf"/>
</dbReference>
<evidence type="ECO:0000313" key="7">
    <source>
        <dbReference type="Proteomes" id="UP000315759"/>
    </source>
</evidence>
<evidence type="ECO:0000313" key="6">
    <source>
        <dbReference type="EMBL" id="TQR87953.1"/>
    </source>
</evidence>
<dbReference type="Pfam" id="PF00378">
    <property type="entry name" value="ECH_1"/>
    <property type="match status" value="1"/>
</dbReference>
<comment type="catalytic activity">
    <reaction evidence="4">
        <text>a 4-saturated-(3S)-3-hydroxyacyl-CoA = a (3E)-enoyl-CoA + H2O</text>
        <dbReference type="Rhea" id="RHEA:20724"/>
        <dbReference type="ChEBI" id="CHEBI:15377"/>
        <dbReference type="ChEBI" id="CHEBI:58521"/>
        <dbReference type="ChEBI" id="CHEBI:137480"/>
        <dbReference type="EC" id="4.2.1.17"/>
    </reaction>
</comment>